<dbReference type="Proteomes" id="UP000011960">
    <property type="component" value="Unassembled WGS sequence"/>
</dbReference>
<dbReference type="PATRIC" id="fig|1288826.3.peg.455"/>
<evidence type="ECO:0000313" key="1">
    <source>
        <dbReference type="EMBL" id="EMP57029.1"/>
    </source>
</evidence>
<dbReference type="AlphaFoldDB" id="M7CV70"/>
<evidence type="ECO:0000313" key="2">
    <source>
        <dbReference type="Proteomes" id="UP000011960"/>
    </source>
</evidence>
<organism evidence="1 2">
    <name type="scientific">Marinobacter santoriniensis NKSG1</name>
    <dbReference type="NCBI Taxonomy" id="1288826"/>
    <lineage>
        <taxon>Bacteria</taxon>
        <taxon>Pseudomonadati</taxon>
        <taxon>Pseudomonadota</taxon>
        <taxon>Gammaproteobacteria</taxon>
        <taxon>Pseudomonadales</taxon>
        <taxon>Marinobacteraceae</taxon>
        <taxon>Marinobacter</taxon>
    </lineage>
</organism>
<comment type="caution">
    <text evidence="1">The sequence shown here is derived from an EMBL/GenBank/DDBJ whole genome shotgun (WGS) entry which is preliminary data.</text>
</comment>
<gene>
    <name evidence="1" type="ORF">MSNKSG1_02359</name>
</gene>
<name>M7CV70_9GAMM</name>
<protein>
    <submittedName>
        <fullName evidence="1">Uncharacterized protein</fullName>
    </submittedName>
</protein>
<proteinExistence type="predicted"/>
<sequence>MKKGFFGASWLRTERADGCPVIGVVLEELGKQLFKTRDSLYQASGEGIRMEAPVESLHLLRAGYSPDQWEAIASFGDKLEGI</sequence>
<dbReference type="EMBL" id="APAT01000007">
    <property type="protein sequence ID" value="EMP57029.1"/>
    <property type="molecule type" value="Genomic_DNA"/>
</dbReference>
<keyword evidence="2" id="KW-1185">Reference proteome</keyword>
<reference evidence="1 2" key="1">
    <citation type="journal article" date="2013" name="Genome Announc.">
        <title>Genome Sequence of Hydrothermal Arsenic-Respiring Bacterium Marinobacter santoriniensis NKSG1T.</title>
        <authorList>
            <person name="Handley K.M."/>
            <person name="Upton M."/>
            <person name="Beatson S.A."/>
            <person name="Hery M."/>
            <person name="Lloyd J.R."/>
        </authorList>
    </citation>
    <scope>NUCLEOTIDE SEQUENCE [LARGE SCALE GENOMIC DNA]</scope>
    <source>
        <strain evidence="1 2">NKSG1</strain>
    </source>
</reference>
<accession>M7CV70</accession>